<sequence>MAPRSTVTPQLSEPMPFSRLVCVGSPASSTTLGRAEPVKCPQPRLLRCWRCPAVSNRRWTQSRSWAQNTFRSLTQCVIVSPPAVLWAVGYEDNSRYFTFQTSHADLTGRMWKRQ</sequence>
<gene>
    <name evidence="1" type="ORF">PLEPLA_LOCUS47938</name>
</gene>
<organism evidence="1 2">
    <name type="scientific">Pleuronectes platessa</name>
    <name type="common">European plaice</name>
    <dbReference type="NCBI Taxonomy" id="8262"/>
    <lineage>
        <taxon>Eukaryota</taxon>
        <taxon>Metazoa</taxon>
        <taxon>Chordata</taxon>
        <taxon>Craniata</taxon>
        <taxon>Vertebrata</taxon>
        <taxon>Euteleostomi</taxon>
        <taxon>Actinopterygii</taxon>
        <taxon>Neopterygii</taxon>
        <taxon>Teleostei</taxon>
        <taxon>Neoteleostei</taxon>
        <taxon>Acanthomorphata</taxon>
        <taxon>Carangaria</taxon>
        <taxon>Pleuronectiformes</taxon>
        <taxon>Pleuronectoidei</taxon>
        <taxon>Pleuronectidae</taxon>
        <taxon>Pleuronectes</taxon>
    </lineage>
</organism>
<dbReference type="Proteomes" id="UP001153269">
    <property type="component" value="Unassembled WGS sequence"/>
</dbReference>
<protein>
    <submittedName>
        <fullName evidence="1">Uncharacterized protein</fullName>
    </submittedName>
</protein>
<dbReference type="EMBL" id="CADEAL010004460">
    <property type="protein sequence ID" value="CAB1460101.1"/>
    <property type="molecule type" value="Genomic_DNA"/>
</dbReference>
<dbReference type="AlphaFoldDB" id="A0A9N7VXI8"/>
<keyword evidence="2" id="KW-1185">Reference proteome</keyword>
<proteinExistence type="predicted"/>
<evidence type="ECO:0000313" key="1">
    <source>
        <dbReference type="EMBL" id="CAB1460101.1"/>
    </source>
</evidence>
<reference evidence="1" key="1">
    <citation type="submission" date="2020-03" db="EMBL/GenBank/DDBJ databases">
        <authorList>
            <person name="Weist P."/>
        </authorList>
    </citation>
    <scope>NUCLEOTIDE SEQUENCE</scope>
</reference>
<comment type="caution">
    <text evidence="1">The sequence shown here is derived from an EMBL/GenBank/DDBJ whole genome shotgun (WGS) entry which is preliminary data.</text>
</comment>
<evidence type="ECO:0000313" key="2">
    <source>
        <dbReference type="Proteomes" id="UP001153269"/>
    </source>
</evidence>
<accession>A0A9N7VXI8</accession>
<name>A0A9N7VXI8_PLEPL</name>